<name>A0A937W0X8_UNCTE</name>
<sequence length="436" mass="47104">MIQAQGDVRMTADAPQGVDLHWLAERVGTPFYLYDAAIVQARIEAIVALTAAPGLQARYAMKACSAAPILQRMRTHQIWIDAVSGNEVLRAKAAGYTLDAAVPEVMLTTDVFRDNALDVVRTYGVLPNIGSPAMVQQLATAGYRGPLGIRINPGFGHGHVQSCDTGGPSSKHGIWFDEALIAAQEAARYGMPVTLLHAHIGTGPAVAEFAANMQHLVDFFAECLDAYPQIQAVNFGGGIPHPYRAGAPTVDLPAFGQLLRMAQSRFSEQAGRTVRVEIEPGRYFVAPAATVVSRVTDVKHTQTNSKGPGQTFAMVDAGFGDLIRPAMYGSFHHISVWNAPRDAPLLPTVVAGPLCESGDVFTRDEAELLQPRALPAMRPGDLVLIHDAGAYGYTMSSNYNSLGRPPQIWLENGHPYLMSRRETFEDIVRAECFTAL</sequence>
<dbReference type="SUPFAM" id="SSF50621">
    <property type="entry name" value="Alanine racemase C-terminal domain-like"/>
    <property type="match status" value="1"/>
</dbReference>
<feature type="domain" description="Orn/DAP/Arg decarboxylase 2 N-terminal" evidence="10">
    <location>
        <begin position="51"/>
        <end position="286"/>
    </location>
</feature>
<evidence type="ECO:0000256" key="7">
    <source>
        <dbReference type="RuleBase" id="RU003737"/>
    </source>
</evidence>
<evidence type="ECO:0000256" key="5">
    <source>
        <dbReference type="NCBIfam" id="TIGR01048"/>
    </source>
</evidence>
<feature type="modified residue" description="N6-(pyridoxal phosphate)lysine" evidence="6">
    <location>
        <position position="62"/>
    </location>
</feature>
<dbReference type="EMBL" id="VGLS01000417">
    <property type="protein sequence ID" value="MBM3224838.1"/>
    <property type="molecule type" value="Genomic_DNA"/>
</dbReference>
<keyword evidence="8" id="KW-0457">Lysine biosynthesis</keyword>
<evidence type="ECO:0000256" key="8">
    <source>
        <dbReference type="RuleBase" id="RU003738"/>
    </source>
</evidence>
<evidence type="ECO:0000256" key="1">
    <source>
        <dbReference type="ARBA" id="ARBA00001933"/>
    </source>
</evidence>
<evidence type="ECO:0000313" key="12">
    <source>
        <dbReference type="Proteomes" id="UP000712673"/>
    </source>
</evidence>
<dbReference type="EC" id="4.1.1.20" evidence="5 8"/>
<dbReference type="NCBIfam" id="TIGR01048">
    <property type="entry name" value="lysA"/>
    <property type="match status" value="1"/>
</dbReference>
<keyword evidence="2 8" id="KW-0210">Decarboxylase</keyword>
<dbReference type="Pfam" id="PF00278">
    <property type="entry name" value="Orn_DAP_Arg_deC"/>
    <property type="match status" value="1"/>
</dbReference>
<proteinExistence type="inferred from homology"/>
<accession>A0A937W0X8</accession>
<comment type="cofactor">
    <cofactor evidence="1 6 8">
        <name>pyridoxal 5'-phosphate</name>
        <dbReference type="ChEBI" id="CHEBI:597326"/>
    </cofactor>
</comment>
<dbReference type="InterPro" id="IPR002986">
    <property type="entry name" value="DAP_deCOOHase_LysA"/>
</dbReference>
<keyword evidence="8" id="KW-0028">Amino-acid biosynthesis</keyword>
<comment type="similarity">
    <text evidence="7">Belongs to the Orn/Lys/Arg decarboxylase class-II family.</text>
</comment>
<dbReference type="Gene3D" id="2.40.37.10">
    <property type="entry name" value="Lyase, Ornithine Decarboxylase, Chain A, domain 1"/>
    <property type="match status" value="1"/>
</dbReference>
<dbReference type="GO" id="GO:0008836">
    <property type="term" value="F:diaminopimelate decarboxylase activity"/>
    <property type="evidence" value="ECO:0007669"/>
    <property type="project" value="UniProtKB-UniRule"/>
</dbReference>
<dbReference type="GO" id="GO:0009089">
    <property type="term" value="P:lysine biosynthetic process via diaminopimelate"/>
    <property type="evidence" value="ECO:0007669"/>
    <property type="project" value="UniProtKB-UniRule"/>
</dbReference>
<dbReference type="Proteomes" id="UP000712673">
    <property type="component" value="Unassembled WGS sequence"/>
</dbReference>
<dbReference type="CDD" id="cd06828">
    <property type="entry name" value="PLPDE_III_DapDC"/>
    <property type="match status" value="1"/>
</dbReference>
<dbReference type="InterPro" id="IPR022644">
    <property type="entry name" value="De-COase2_N"/>
</dbReference>
<dbReference type="Gene3D" id="3.20.20.10">
    <property type="entry name" value="Alanine racemase"/>
    <property type="match status" value="1"/>
</dbReference>
<comment type="catalytic activity">
    <reaction evidence="8">
        <text>meso-2,6-diaminopimelate + H(+) = L-lysine + CO2</text>
        <dbReference type="Rhea" id="RHEA:15101"/>
        <dbReference type="ChEBI" id="CHEBI:15378"/>
        <dbReference type="ChEBI" id="CHEBI:16526"/>
        <dbReference type="ChEBI" id="CHEBI:32551"/>
        <dbReference type="ChEBI" id="CHEBI:57791"/>
        <dbReference type="EC" id="4.1.1.20"/>
    </reaction>
</comment>
<dbReference type="Pfam" id="PF02784">
    <property type="entry name" value="Orn_Arg_deC_N"/>
    <property type="match status" value="1"/>
</dbReference>
<dbReference type="PRINTS" id="PR01181">
    <property type="entry name" value="DAPDCRBXLASE"/>
</dbReference>
<dbReference type="InterPro" id="IPR029066">
    <property type="entry name" value="PLP-binding_barrel"/>
</dbReference>
<feature type="active site" description="Proton donor" evidence="6">
    <location>
        <position position="355"/>
    </location>
</feature>
<evidence type="ECO:0000256" key="6">
    <source>
        <dbReference type="PIRSR" id="PIRSR600183-50"/>
    </source>
</evidence>
<evidence type="ECO:0000259" key="10">
    <source>
        <dbReference type="Pfam" id="PF02784"/>
    </source>
</evidence>
<comment type="pathway">
    <text evidence="8">Amino-acid biosynthesis; L-lysine biosynthesis via DAP pathway; L-lysine from DL-2,6-diaminopimelate: step 1/1.</text>
</comment>
<keyword evidence="3 6" id="KW-0663">Pyridoxal phosphate</keyword>
<dbReference type="PRINTS" id="PR01179">
    <property type="entry name" value="ODADCRBXLASE"/>
</dbReference>
<protein>
    <recommendedName>
        <fullName evidence="5 8">Diaminopimelate decarboxylase</fullName>
        <ecNumber evidence="5 8">4.1.1.20</ecNumber>
    </recommendedName>
</protein>
<feature type="domain" description="Orn/DAP/Arg decarboxylase 2 C-terminal" evidence="9">
    <location>
        <begin position="31"/>
        <end position="389"/>
    </location>
</feature>
<dbReference type="PANTHER" id="PTHR43727">
    <property type="entry name" value="DIAMINOPIMELATE DECARBOXYLASE"/>
    <property type="match status" value="1"/>
</dbReference>
<dbReference type="InterPro" id="IPR022643">
    <property type="entry name" value="De-COase2_C"/>
</dbReference>
<dbReference type="PANTHER" id="PTHR43727:SF2">
    <property type="entry name" value="GROUP IV DECARBOXYLASE"/>
    <property type="match status" value="1"/>
</dbReference>
<reference evidence="11" key="1">
    <citation type="submission" date="2019-03" db="EMBL/GenBank/DDBJ databases">
        <title>Lake Tanganyika Metagenome-Assembled Genomes (MAGs).</title>
        <authorList>
            <person name="Tran P."/>
        </authorList>
    </citation>
    <scope>NUCLEOTIDE SEQUENCE</scope>
    <source>
        <strain evidence="11">K_DeepCast_65m_m2_066</strain>
    </source>
</reference>
<keyword evidence="4 8" id="KW-0456">Lyase</keyword>
<gene>
    <name evidence="11" type="primary">lysA</name>
    <name evidence="11" type="ORF">FJZ47_13675</name>
</gene>
<dbReference type="AlphaFoldDB" id="A0A937W0X8"/>
<evidence type="ECO:0000256" key="3">
    <source>
        <dbReference type="ARBA" id="ARBA00022898"/>
    </source>
</evidence>
<dbReference type="SUPFAM" id="SSF51419">
    <property type="entry name" value="PLP-binding barrel"/>
    <property type="match status" value="1"/>
</dbReference>
<evidence type="ECO:0000256" key="2">
    <source>
        <dbReference type="ARBA" id="ARBA00022793"/>
    </source>
</evidence>
<evidence type="ECO:0000256" key="4">
    <source>
        <dbReference type="ARBA" id="ARBA00023239"/>
    </source>
</evidence>
<dbReference type="InterPro" id="IPR009006">
    <property type="entry name" value="Ala_racemase/Decarboxylase_C"/>
</dbReference>
<evidence type="ECO:0000259" key="9">
    <source>
        <dbReference type="Pfam" id="PF00278"/>
    </source>
</evidence>
<evidence type="ECO:0000313" key="11">
    <source>
        <dbReference type="EMBL" id="MBM3224838.1"/>
    </source>
</evidence>
<organism evidence="11 12">
    <name type="scientific">Tectimicrobiota bacterium</name>
    <dbReference type="NCBI Taxonomy" id="2528274"/>
    <lineage>
        <taxon>Bacteria</taxon>
        <taxon>Pseudomonadati</taxon>
        <taxon>Nitrospinota/Tectimicrobiota group</taxon>
        <taxon>Candidatus Tectimicrobiota</taxon>
    </lineage>
</organism>
<comment type="caution">
    <text evidence="11">The sequence shown here is derived from an EMBL/GenBank/DDBJ whole genome shotgun (WGS) entry which is preliminary data.</text>
</comment>
<dbReference type="InterPro" id="IPR000183">
    <property type="entry name" value="Orn/DAP/Arg_de-COase"/>
</dbReference>